<evidence type="ECO:0000313" key="3">
    <source>
        <dbReference type="RefSeq" id="XP_064076022.1"/>
    </source>
</evidence>
<keyword evidence="1" id="KW-0812">Transmembrane</keyword>
<dbReference type="GeneID" id="135194478"/>
<keyword evidence="1" id="KW-0472">Membrane</keyword>
<protein>
    <submittedName>
        <fullName evidence="3">Protein PF3D7_1417600-like</fullName>
    </submittedName>
</protein>
<dbReference type="RefSeq" id="XP_064076022.1">
    <property type="nucleotide sequence ID" value="XM_064219952.1"/>
</dbReference>
<evidence type="ECO:0000313" key="2">
    <source>
        <dbReference type="Proteomes" id="UP001652626"/>
    </source>
</evidence>
<dbReference type="Proteomes" id="UP001652626">
    <property type="component" value="Chromosome 30"/>
</dbReference>
<name>A0ABM4AXK2_VANTA</name>
<proteinExistence type="predicted"/>
<keyword evidence="1" id="KW-1133">Transmembrane helix</keyword>
<gene>
    <name evidence="3" type="primary">LOC135194478</name>
</gene>
<accession>A0ABM4AXK2</accession>
<evidence type="ECO:0000256" key="1">
    <source>
        <dbReference type="SAM" id="Phobius"/>
    </source>
</evidence>
<reference evidence="3" key="1">
    <citation type="submission" date="2025-08" db="UniProtKB">
        <authorList>
            <consortium name="RefSeq"/>
        </authorList>
    </citation>
    <scope>IDENTIFICATION</scope>
    <source>
        <tissue evidence="3">Whole body</tissue>
    </source>
</reference>
<organism evidence="2 3">
    <name type="scientific">Vanessa tameamea</name>
    <name type="common">Kamehameha butterfly</name>
    <dbReference type="NCBI Taxonomy" id="334116"/>
    <lineage>
        <taxon>Eukaryota</taxon>
        <taxon>Metazoa</taxon>
        <taxon>Ecdysozoa</taxon>
        <taxon>Arthropoda</taxon>
        <taxon>Hexapoda</taxon>
        <taxon>Insecta</taxon>
        <taxon>Pterygota</taxon>
        <taxon>Neoptera</taxon>
        <taxon>Endopterygota</taxon>
        <taxon>Lepidoptera</taxon>
        <taxon>Glossata</taxon>
        <taxon>Ditrysia</taxon>
        <taxon>Papilionoidea</taxon>
        <taxon>Nymphalidae</taxon>
        <taxon>Nymphalinae</taxon>
        <taxon>Vanessa</taxon>
    </lineage>
</organism>
<sequence>MLRCDHNLLFYRVLCATLLMTAFTFTVILTNVFIDIDWFLTNKNQHNTQIADNSKVAPKDYDFEAPESEGLNDDKSYESENVPFYRTRRSIDDSDNRQGNGAHDESYNIQLHVKDPILKKILTSRLGSLLKELDEEETTIEDIKTESTIATSVKAFKKERDNMRDGIRNRDLFHLAMHNILLQGMLGHMDLNDVYNRVHRLVNGFNDSVKYKDINSRTLNAITNSKEHKTMNSNPYNEERKLFDELIRCKKLESEIAQNKVFNNRNTTKDDTKKDNKIYINAVIEIKEDYGKLNKINLTNSTENVKGDVKLIYNGKPVKVNQIEETINNKTEKKKTDQDVELISIFNDNKNIKELQTIKTTPNYTRKQNQNSLLNKLIEEYFKSRSPNIDYLDSGEMKRYQSRRLKRQIKIHYMENQTNSPKNVEDNTQKDDDNVYIEIETHFGRKGIKGEKKKKLVKSLIDKIEKALRSDIHETNDMIKNIKFVKRTQDPIDGNKHILINKISPPHDRIEPRQLDPIDKTLSDNQNLLKAIDESWTNQIESPKFLSISKSVNSAEMRELNINYDNVLRNGIPKRLQKPINTDTDEDDHTITPYIDNDHGNVTLLLKDIDGTGFSIGINQYIGEPPDMNSMKMFNGLESLIKEYHQNYDQDISNESDIDKVENFVQNKNNLIKNNIRNGHNIIKRSLKGIGNVYKFKLFYKNISLDKYLKPFKYNYDKNLFKLQKYLNNRNTNNTKNKNMYSLFKKIKLRGMPAIDNKNLNKNSSEILTSNNFIRRKKRSLSVKKISNVNSKIKLSKYINTRARTYKRILLNNKRNKRQINKIRIIARESINPDKNSEENIFRISGENPYADKATVIKEFETPDTVIGARNHYDDVYPIGDYYRIQHHTEPMYSNFYDTKRNSNQLMSKYPHIFINDDIASKEEEFTGNKMYSLNKAPDIIQPIPKNVEQETLKIDTQTVSSERGIPNVEEIINAIMPSASRPNYKLTLKISPKNPMNISKGFKEVHTSVNKTFDENGLRYFTLFNLSHISKIEELNKTTVLKNSNINVKPLNNQAKEQFQIKKLLQLHKNRVDQQLSNLVRESKHLEAMINGNSKEDINKTINTRYDDIVATDLSNDDKMNKILASIKKLQESYNLITNDIRAQPSLVTDKPKKASDPPVIIHTVKSNDKITNEILKKIDTNTNILKTFLERFSDSLKSKKEEPKDTEEMTVNPAEIKLNIAKDWKRYNKNLFYGPEENKNVTIPFGYTYQQNKGPQASMVYHLHTNAIQNDLKEYKHVSKIEPYAFDNVDVNKQKFNGSKFFMDEIENDYKVAPNKPFINAKINTTTA</sequence>
<keyword evidence="2" id="KW-1185">Reference proteome</keyword>
<feature type="transmembrane region" description="Helical" evidence="1">
    <location>
        <begin position="9"/>
        <end position="34"/>
    </location>
</feature>